<dbReference type="PANTHER" id="PTHR33710">
    <property type="entry name" value="BNAC02G09200D PROTEIN"/>
    <property type="match status" value="1"/>
</dbReference>
<sequence>MILGDCLLAAQLHSISYSGLRYTWHNGQDNQNMILKKLDWVLGNLGFNLAWPNAQAIFQPRNMSDHSAMVLHLHPKQVTPPLQFKFLNLWTQQDDFLPIVSNVWQDRVVGNAMFQLNTKLNKVKAHLRNWHKHHRQDISGKVVQAREDWEQAQTHLDRDPLNDRVKLEERQAAHKYHKLIRG</sequence>
<name>A0AAD6L3V7_9ROSI</name>
<dbReference type="PANTHER" id="PTHR33710:SF71">
    <property type="entry name" value="ENDONUCLEASE_EXONUCLEASE_PHOSPHATASE DOMAIN-CONTAINING PROTEIN"/>
    <property type="match status" value="1"/>
</dbReference>
<dbReference type="AlphaFoldDB" id="A0AAD6L3V7"/>
<organism evidence="1 2">
    <name type="scientific">Salix udensis</name>
    <dbReference type="NCBI Taxonomy" id="889485"/>
    <lineage>
        <taxon>Eukaryota</taxon>
        <taxon>Viridiplantae</taxon>
        <taxon>Streptophyta</taxon>
        <taxon>Embryophyta</taxon>
        <taxon>Tracheophyta</taxon>
        <taxon>Spermatophyta</taxon>
        <taxon>Magnoliopsida</taxon>
        <taxon>eudicotyledons</taxon>
        <taxon>Gunneridae</taxon>
        <taxon>Pentapetalae</taxon>
        <taxon>rosids</taxon>
        <taxon>fabids</taxon>
        <taxon>Malpighiales</taxon>
        <taxon>Salicaceae</taxon>
        <taxon>Saliceae</taxon>
        <taxon>Salix</taxon>
    </lineage>
</organism>
<evidence type="ECO:0000313" key="1">
    <source>
        <dbReference type="EMBL" id="KAJ6434807.1"/>
    </source>
</evidence>
<keyword evidence="2" id="KW-1185">Reference proteome</keyword>
<accession>A0AAD6L3V7</accession>
<proteinExistence type="predicted"/>
<evidence type="ECO:0000313" key="2">
    <source>
        <dbReference type="Proteomes" id="UP001162972"/>
    </source>
</evidence>
<comment type="caution">
    <text evidence="1">The sequence shown here is derived from an EMBL/GenBank/DDBJ whole genome shotgun (WGS) entry which is preliminary data.</text>
</comment>
<protein>
    <submittedName>
        <fullName evidence="1">Uncharacterized protein</fullName>
    </submittedName>
</protein>
<gene>
    <name evidence="1" type="ORF">OIU84_000112</name>
</gene>
<dbReference type="Proteomes" id="UP001162972">
    <property type="component" value="Chromosome 18"/>
</dbReference>
<reference evidence="1 2" key="1">
    <citation type="journal article" date="2023" name="Int. J. Mol. Sci.">
        <title>De Novo Assembly and Annotation of 11 Diverse Shrub Willow (Salix) Genomes Reveals Novel Gene Organization in Sex-Linked Regions.</title>
        <authorList>
            <person name="Hyden B."/>
            <person name="Feng K."/>
            <person name="Yates T.B."/>
            <person name="Jawdy S."/>
            <person name="Cereghino C."/>
            <person name="Smart L.B."/>
            <person name="Muchero W."/>
        </authorList>
    </citation>
    <scope>NUCLEOTIDE SEQUENCE [LARGE SCALE GENOMIC DNA]</scope>
    <source>
        <tissue evidence="1">Shoot tip</tissue>
    </source>
</reference>
<dbReference type="EMBL" id="JAPFFJ010000001">
    <property type="protein sequence ID" value="KAJ6434807.1"/>
    <property type="molecule type" value="Genomic_DNA"/>
</dbReference>